<comment type="catalytic activity">
    <reaction evidence="12">
        <text>an N-acylsphinganine + H2O = sphinganine + a fatty acid</text>
        <dbReference type="Rhea" id="RHEA:33551"/>
        <dbReference type="ChEBI" id="CHEBI:15377"/>
        <dbReference type="ChEBI" id="CHEBI:28868"/>
        <dbReference type="ChEBI" id="CHEBI:31488"/>
        <dbReference type="ChEBI" id="CHEBI:57817"/>
    </reaction>
    <physiologicalReaction direction="left-to-right" evidence="12">
        <dbReference type="Rhea" id="RHEA:33552"/>
    </physiologicalReaction>
</comment>
<comment type="pathway">
    <text evidence="2">Lipid metabolism; sphingolipid metabolism.</text>
</comment>
<evidence type="ECO:0000256" key="7">
    <source>
        <dbReference type="ARBA" id="ARBA00022919"/>
    </source>
</evidence>
<evidence type="ECO:0000256" key="9">
    <source>
        <dbReference type="ARBA" id="ARBA00023136"/>
    </source>
</evidence>
<comment type="subcellular location">
    <subcellularLocation>
        <location evidence="1">Membrane</location>
        <topology evidence="1">Multi-pass membrane protein</topology>
    </subcellularLocation>
</comment>
<evidence type="ECO:0000313" key="14">
    <source>
        <dbReference type="Ensembl" id="ENSRNOP00000110824.1"/>
    </source>
</evidence>
<dbReference type="Ensembl" id="ENSRNOT00000170865.1">
    <property type="protein sequence ID" value="ENSRNOP00000110824.1"/>
    <property type="gene ID" value="ENSRNOG00000007637.8"/>
</dbReference>
<evidence type="ECO:0000256" key="1">
    <source>
        <dbReference type="ARBA" id="ARBA00004141"/>
    </source>
</evidence>
<keyword evidence="13" id="KW-0443">Lipid metabolism</keyword>
<comment type="similarity">
    <text evidence="4 13">Belongs to the alkaline ceramidase family.</text>
</comment>
<dbReference type="PANTHER" id="PTHR46139">
    <property type="entry name" value="ALKALINE CERAMIDASE"/>
    <property type="match status" value="1"/>
</dbReference>
<feature type="transmembrane region" description="Helical" evidence="13">
    <location>
        <begin position="322"/>
        <end position="339"/>
    </location>
</feature>
<gene>
    <name evidence="14" type="primary">Acer2</name>
</gene>
<keyword evidence="6 13" id="KW-0378">Hydrolase</keyword>
<dbReference type="EC" id="3.5.1.-" evidence="13"/>
<evidence type="ECO:0000313" key="15">
    <source>
        <dbReference type="Proteomes" id="UP000002494"/>
    </source>
</evidence>
<dbReference type="InterPro" id="IPR008901">
    <property type="entry name" value="ACER"/>
</dbReference>
<comment type="function">
    <text evidence="13">Hydrolyzes the sphingolipid ceramide into sphingosine and free fatty acid.</text>
</comment>
<keyword evidence="5 13" id="KW-0812">Transmembrane</keyword>
<feature type="transmembrane region" description="Helical" evidence="13">
    <location>
        <begin position="208"/>
        <end position="231"/>
    </location>
</feature>
<evidence type="ECO:0000256" key="12">
    <source>
        <dbReference type="ARBA" id="ARBA00049511"/>
    </source>
</evidence>
<keyword evidence="15" id="KW-1185">Reference proteome</keyword>
<comment type="catalytic activity">
    <reaction evidence="10">
        <text>N-(9Z-octadecenoyl)-sphing-4-enine + H2O = sphing-4-enine + (9Z)-octadecenoate</text>
        <dbReference type="Rhea" id="RHEA:41299"/>
        <dbReference type="ChEBI" id="CHEBI:15377"/>
        <dbReference type="ChEBI" id="CHEBI:30823"/>
        <dbReference type="ChEBI" id="CHEBI:57756"/>
        <dbReference type="ChEBI" id="CHEBI:77996"/>
    </reaction>
    <physiologicalReaction direction="left-to-right" evidence="10">
        <dbReference type="Rhea" id="RHEA:41300"/>
    </physiologicalReaction>
</comment>
<dbReference type="PANTHER" id="PTHR46139:SF1">
    <property type="entry name" value="ALKALINE CERAMIDASE 2"/>
    <property type="match status" value="1"/>
</dbReference>
<feature type="transmembrane region" description="Helical" evidence="13">
    <location>
        <begin position="95"/>
        <end position="113"/>
    </location>
</feature>
<evidence type="ECO:0000256" key="13">
    <source>
        <dbReference type="RuleBase" id="RU364079"/>
    </source>
</evidence>
<reference evidence="14" key="2">
    <citation type="submission" date="2025-08" db="UniProtKB">
        <authorList>
            <consortium name="Ensembl"/>
        </authorList>
    </citation>
    <scope>IDENTIFICATION</scope>
    <source>
        <strain evidence="14">Brown Norway</strain>
    </source>
</reference>
<reference evidence="14" key="1">
    <citation type="submission" date="2024-01" db="EMBL/GenBank/DDBJ databases">
        <title>GRCr8: a new rat reference genome assembly contstructed from accurate long reads and long range scaffolding.</title>
        <authorList>
            <person name="Doris P.A."/>
            <person name="Kalbfleisch T."/>
            <person name="Li K."/>
            <person name="Howe K."/>
            <person name="Wood J."/>
        </authorList>
    </citation>
    <scope>NUCLEOTIDE SEQUENCE [LARGE SCALE GENOMIC DNA]</scope>
    <source>
        <strain evidence="14">Brown Norway</strain>
    </source>
</reference>
<evidence type="ECO:0000256" key="8">
    <source>
        <dbReference type="ARBA" id="ARBA00022989"/>
    </source>
</evidence>
<name>A0ABK0LIU3_RAT</name>
<keyword evidence="8 13" id="KW-1133">Transmembrane helix</keyword>
<dbReference type="RGD" id="1304629">
    <property type="gene designation" value="Acer2"/>
</dbReference>
<evidence type="ECO:0000256" key="3">
    <source>
        <dbReference type="ARBA" id="ARBA00004991"/>
    </source>
</evidence>
<sequence>MGAPHWWDQLRAGSSEVDWCEDNYTIVPAIAEFYNTISNVLFFILPPICMCLFRQYATCFNSGIYLIWTLLVVVGIGSVYFHATLSFLGQMLDELAILWVLMCALAMWFPRRYLPKIFRNDRGRFKAVVCVLSAVTTCLAFVKPAINNISLMILGVPCTALLIAELKSHLFQVSCYSDGLLVRFFVKLTPTGIMGEDGNPWKMLPSHWPVGVTMCVCLSWASSLAFGGLWLSSAGSVTEPSVSCCPPFTFPTCTACGTSSSALPRTWAACASPTSMLPQRYPNKVQSSDSGPVRNGLLSVSPMCPSCVPTRSRQSRSRDGKAVTGFSAYFYSSVLWALFARKDGQGV</sequence>
<feature type="transmembrane region" description="Helical" evidence="13">
    <location>
        <begin position="125"/>
        <end position="146"/>
    </location>
</feature>
<feature type="transmembrane region" description="Helical" evidence="13">
    <location>
        <begin position="65"/>
        <end position="83"/>
    </location>
</feature>
<feature type="transmembrane region" description="Helical" evidence="13">
    <location>
        <begin position="33"/>
        <end position="53"/>
    </location>
</feature>
<keyword evidence="7" id="KW-0746">Sphingolipid metabolism</keyword>
<organism evidence="14 15">
    <name type="scientific">Rattus norvegicus</name>
    <name type="common">Rat</name>
    <dbReference type="NCBI Taxonomy" id="10116"/>
    <lineage>
        <taxon>Eukaryota</taxon>
        <taxon>Metazoa</taxon>
        <taxon>Chordata</taxon>
        <taxon>Craniata</taxon>
        <taxon>Vertebrata</taxon>
        <taxon>Euteleostomi</taxon>
        <taxon>Mammalia</taxon>
        <taxon>Eutheria</taxon>
        <taxon>Euarchontoglires</taxon>
        <taxon>Glires</taxon>
        <taxon>Rodentia</taxon>
        <taxon>Myomorpha</taxon>
        <taxon>Muroidea</taxon>
        <taxon>Muridae</taxon>
        <taxon>Murinae</taxon>
        <taxon>Rattus</taxon>
    </lineage>
</organism>
<evidence type="ECO:0000256" key="10">
    <source>
        <dbReference type="ARBA" id="ARBA00047401"/>
    </source>
</evidence>
<evidence type="ECO:0000256" key="2">
    <source>
        <dbReference type="ARBA" id="ARBA00004760"/>
    </source>
</evidence>
<evidence type="ECO:0000256" key="4">
    <source>
        <dbReference type="ARBA" id="ARBA00009780"/>
    </source>
</evidence>
<keyword evidence="9 13" id="KW-0472">Membrane</keyword>
<dbReference type="Proteomes" id="UP000002494">
    <property type="component" value="Chromosome 5"/>
</dbReference>
<reference evidence="14" key="3">
    <citation type="submission" date="2025-09" db="UniProtKB">
        <authorList>
            <consortium name="Ensembl"/>
        </authorList>
    </citation>
    <scope>IDENTIFICATION</scope>
    <source>
        <strain evidence="14">Brown Norway</strain>
    </source>
</reference>
<dbReference type="GeneTree" id="ENSGT00730000110920"/>
<comment type="catalytic activity">
    <reaction evidence="11">
        <text>an N-acylsphing-4-enine + H2O = sphing-4-enine + a fatty acid</text>
        <dbReference type="Rhea" id="RHEA:20856"/>
        <dbReference type="ChEBI" id="CHEBI:15377"/>
        <dbReference type="ChEBI" id="CHEBI:28868"/>
        <dbReference type="ChEBI" id="CHEBI:52639"/>
        <dbReference type="ChEBI" id="CHEBI:57756"/>
        <dbReference type="EC" id="3.5.1.23"/>
    </reaction>
    <physiologicalReaction direction="left-to-right" evidence="11">
        <dbReference type="Rhea" id="RHEA:20857"/>
    </physiologicalReaction>
</comment>
<dbReference type="Pfam" id="PF05875">
    <property type="entry name" value="Ceramidase"/>
    <property type="match status" value="1"/>
</dbReference>
<proteinExistence type="inferred from homology"/>
<comment type="caution">
    <text evidence="13">Lacks conserved residue(s) required for the propagation of feature annotation.</text>
</comment>
<evidence type="ECO:0000256" key="6">
    <source>
        <dbReference type="ARBA" id="ARBA00022801"/>
    </source>
</evidence>
<accession>A0ABK0LIU3</accession>
<evidence type="ECO:0000256" key="11">
    <source>
        <dbReference type="ARBA" id="ARBA00048323"/>
    </source>
</evidence>
<protein>
    <recommendedName>
        <fullName evidence="13">Alkaline ceramidase</fullName>
        <ecNumber evidence="13">3.5.1.-</ecNumber>
    </recommendedName>
</protein>
<comment type="pathway">
    <text evidence="3">Sphingolipid metabolism.</text>
</comment>
<evidence type="ECO:0000256" key="5">
    <source>
        <dbReference type="ARBA" id="ARBA00022692"/>
    </source>
</evidence>